<proteinExistence type="predicted"/>
<dbReference type="AlphaFoldDB" id="A0A164X4C9"/>
<dbReference type="GO" id="GO:0010507">
    <property type="term" value="P:negative regulation of autophagy"/>
    <property type="evidence" value="ECO:0007669"/>
    <property type="project" value="TreeGrafter"/>
</dbReference>
<evidence type="ECO:0000313" key="2">
    <source>
        <dbReference type="Proteomes" id="UP000076858"/>
    </source>
</evidence>
<evidence type="ECO:0000313" key="1">
    <source>
        <dbReference type="EMBL" id="KZS13860.1"/>
    </source>
</evidence>
<name>A0A164X4C9_9CRUS</name>
<dbReference type="GO" id="GO:0070513">
    <property type="term" value="F:death domain binding"/>
    <property type="evidence" value="ECO:0007669"/>
    <property type="project" value="TreeGrafter"/>
</dbReference>
<organism evidence="1 2">
    <name type="scientific">Daphnia magna</name>
    <dbReference type="NCBI Taxonomy" id="35525"/>
    <lineage>
        <taxon>Eukaryota</taxon>
        <taxon>Metazoa</taxon>
        <taxon>Ecdysozoa</taxon>
        <taxon>Arthropoda</taxon>
        <taxon>Crustacea</taxon>
        <taxon>Branchiopoda</taxon>
        <taxon>Diplostraca</taxon>
        <taxon>Cladocera</taxon>
        <taxon>Anomopoda</taxon>
        <taxon>Daphniidae</taxon>
        <taxon>Daphnia</taxon>
    </lineage>
</organism>
<protein>
    <submittedName>
        <fullName evidence="1">Death-associated protein 1</fullName>
    </submittedName>
</protein>
<dbReference type="PANTHER" id="PTHR13177:SF4">
    <property type="entry name" value="GEO09647P1"/>
    <property type="match status" value="1"/>
</dbReference>
<sequence>MSDTEQNELKGGHPPAMKVGGMRVPLPKHHEERAEAPKTTEETEDKDKSPSKTVVISGAEVKEKEVYSPEAAKAIHEKPVPTHTQKEGGFGQHGNRLGFIQQPRKN</sequence>
<gene>
    <name evidence="1" type="ORF">APZ42_020911</name>
</gene>
<reference evidence="1 2" key="1">
    <citation type="submission" date="2016-03" db="EMBL/GenBank/DDBJ databases">
        <title>EvidentialGene: Evidence-directed Construction of Genes on Genomes.</title>
        <authorList>
            <person name="Gilbert D.G."/>
            <person name="Choi J.-H."/>
            <person name="Mockaitis K."/>
            <person name="Colbourne J."/>
            <person name="Pfrender M."/>
        </authorList>
    </citation>
    <scope>NUCLEOTIDE SEQUENCE [LARGE SCALE GENOMIC DNA]</scope>
    <source>
        <strain evidence="1 2">Xinb3</strain>
        <tissue evidence="1">Complete organism</tissue>
    </source>
</reference>
<dbReference type="GO" id="GO:0097190">
    <property type="term" value="P:apoptotic signaling pathway"/>
    <property type="evidence" value="ECO:0007669"/>
    <property type="project" value="TreeGrafter"/>
</dbReference>
<dbReference type="PANTHER" id="PTHR13177">
    <property type="entry name" value="DEATH-ASSOCIATED PROTEIN 1"/>
    <property type="match status" value="1"/>
</dbReference>
<dbReference type="STRING" id="35525.A0A164X4C9"/>
<keyword evidence="2" id="KW-1185">Reference proteome</keyword>
<dbReference type="Proteomes" id="UP000076858">
    <property type="component" value="Unassembled WGS sequence"/>
</dbReference>
<accession>A0A164X4C9</accession>
<dbReference type="Pfam" id="PF15228">
    <property type="entry name" value="DAP"/>
    <property type="match status" value="1"/>
</dbReference>
<dbReference type="GO" id="GO:0034198">
    <property type="term" value="P:cellular response to amino acid starvation"/>
    <property type="evidence" value="ECO:0007669"/>
    <property type="project" value="TreeGrafter"/>
</dbReference>
<dbReference type="InterPro" id="IPR024130">
    <property type="entry name" value="DAP1/DAPL1"/>
</dbReference>
<dbReference type="EMBL" id="LRGB01001019">
    <property type="protein sequence ID" value="KZS13860.1"/>
    <property type="molecule type" value="Genomic_DNA"/>
</dbReference>
<comment type="caution">
    <text evidence="1">The sequence shown here is derived from an EMBL/GenBank/DDBJ whole genome shotgun (WGS) entry which is preliminary data.</text>
</comment>
<dbReference type="OrthoDB" id="5973225at2759"/>